<dbReference type="Proteomes" id="UP001054889">
    <property type="component" value="Unassembled WGS sequence"/>
</dbReference>
<dbReference type="AlphaFoldDB" id="A0AAV5CC30"/>
<evidence type="ECO:0000313" key="2">
    <source>
        <dbReference type="Proteomes" id="UP001054889"/>
    </source>
</evidence>
<reference evidence="1" key="2">
    <citation type="submission" date="2021-12" db="EMBL/GenBank/DDBJ databases">
        <title>Resequencing data analysis of finger millet.</title>
        <authorList>
            <person name="Hatakeyama M."/>
            <person name="Aluri S."/>
            <person name="Balachadran M.T."/>
            <person name="Sivarajan S.R."/>
            <person name="Poveda L."/>
            <person name="Shimizu-Inatsugi R."/>
            <person name="Schlapbach R."/>
            <person name="Sreeman S.M."/>
            <person name="Shimizu K.K."/>
        </authorList>
    </citation>
    <scope>NUCLEOTIDE SEQUENCE</scope>
</reference>
<gene>
    <name evidence="1" type="primary">ga12394</name>
    <name evidence="1" type="ORF">PR202_ga12394</name>
</gene>
<dbReference type="EMBL" id="BQKI01000005">
    <property type="protein sequence ID" value="GJM95631.1"/>
    <property type="molecule type" value="Genomic_DNA"/>
</dbReference>
<reference evidence="1" key="1">
    <citation type="journal article" date="2018" name="DNA Res.">
        <title>Multiple hybrid de novo genome assembly of finger millet, an orphan allotetraploid crop.</title>
        <authorList>
            <person name="Hatakeyama M."/>
            <person name="Aluri S."/>
            <person name="Balachadran M.T."/>
            <person name="Sivarajan S.R."/>
            <person name="Patrignani A."/>
            <person name="Gruter S."/>
            <person name="Poveda L."/>
            <person name="Shimizu-Inatsugi R."/>
            <person name="Baeten J."/>
            <person name="Francoijs K.J."/>
            <person name="Nataraja K.N."/>
            <person name="Reddy Y.A.N."/>
            <person name="Phadnis S."/>
            <person name="Ravikumar R.L."/>
            <person name="Schlapbach R."/>
            <person name="Sreeman S.M."/>
            <person name="Shimizu K.K."/>
        </authorList>
    </citation>
    <scope>NUCLEOTIDE SEQUENCE</scope>
</reference>
<evidence type="ECO:0000313" key="1">
    <source>
        <dbReference type="EMBL" id="GJM95631.1"/>
    </source>
</evidence>
<name>A0AAV5CC30_ELECO</name>
<accession>A0AAV5CC30</accession>
<evidence type="ECO:0008006" key="3">
    <source>
        <dbReference type="Google" id="ProtNLM"/>
    </source>
</evidence>
<organism evidence="1 2">
    <name type="scientific">Eleusine coracana subsp. coracana</name>
    <dbReference type="NCBI Taxonomy" id="191504"/>
    <lineage>
        <taxon>Eukaryota</taxon>
        <taxon>Viridiplantae</taxon>
        <taxon>Streptophyta</taxon>
        <taxon>Embryophyta</taxon>
        <taxon>Tracheophyta</taxon>
        <taxon>Spermatophyta</taxon>
        <taxon>Magnoliopsida</taxon>
        <taxon>Liliopsida</taxon>
        <taxon>Poales</taxon>
        <taxon>Poaceae</taxon>
        <taxon>PACMAD clade</taxon>
        <taxon>Chloridoideae</taxon>
        <taxon>Cynodonteae</taxon>
        <taxon>Eleusininae</taxon>
        <taxon>Eleusine</taxon>
    </lineage>
</organism>
<proteinExistence type="predicted"/>
<protein>
    <recommendedName>
        <fullName evidence="3">Secreted protein</fullName>
    </recommendedName>
</protein>
<comment type="caution">
    <text evidence="1">The sequence shown here is derived from an EMBL/GenBank/DDBJ whole genome shotgun (WGS) entry which is preliminary data.</text>
</comment>
<sequence>MRAASPCWVPIACSASLDAHGSASLPVACSASLDAHGTASLSAACSTSLEKWSSILAVTRSSRCGHHAMSRAPFLPRCICLPHTQIHPHTFGATC</sequence>
<keyword evidence="2" id="KW-1185">Reference proteome</keyword>